<name>A0A016U7I6_9BILA</name>
<evidence type="ECO:0000313" key="2">
    <source>
        <dbReference type="Proteomes" id="UP000024635"/>
    </source>
</evidence>
<comment type="caution">
    <text evidence="1">The sequence shown here is derived from an EMBL/GenBank/DDBJ whole genome shotgun (WGS) entry which is preliminary data.</text>
</comment>
<protein>
    <submittedName>
        <fullName evidence="1">Uncharacterized protein</fullName>
    </submittedName>
</protein>
<accession>A0A016U7I6</accession>
<keyword evidence="2" id="KW-1185">Reference proteome</keyword>
<proteinExistence type="predicted"/>
<organism evidence="1 2">
    <name type="scientific">Ancylostoma ceylanicum</name>
    <dbReference type="NCBI Taxonomy" id="53326"/>
    <lineage>
        <taxon>Eukaryota</taxon>
        <taxon>Metazoa</taxon>
        <taxon>Ecdysozoa</taxon>
        <taxon>Nematoda</taxon>
        <taxon>Chromadorea</taxon>
        <taxon>Rhabditida</taxon>
        <taxon>Rhabditina</taxon>
        <taxon>Rhabditomorpha</taxon>
        <taxon>Strongyloidea</taxon>
        <taxon>Ancylostomatidae</taxon>
        <taxon>Ancylostomatinae</taxon>
        <taxon>Ancylostoma</taxon>
    </lineage>
</organism>
<dbReference type="AlphaFoldDB" id="A0A016U7I6"/>
<gene>
    <name evidence="1" type="primary">Acey_s0053.g2359</name>
    <name evidence="1" type="ORF">Y032_0053g2359</name>
</gene>
<dbReference type="Proteomes" id="UP000024635">
    <property type="component" value="Unassembled WGS sequence"/>
</dbReference>
<sequence>MISNRARFLTSVSGLSDIYHPPASGPGNTAAVPSFFFQFFRNNGLIVTSKVREGKWPDATQAGEWRTKASHSYTFREDWREIRNNKI</sequence>
<dbReference type="EMBL" id="JARK01001389">
    <property type="protein sequence ID" value="EYC10896.1"/>
    <property type="molecule type" value="Genomic_DNA"/>
</dbReference>
<evidence type="ECO:0000313" key="1">
    <source>
        <dbReference type="EMBL" id="EYC10896.1"/>
    </source>
</evidence>
<reference evidence="2" key="1">
    <citation type="journal article" date="2015" name="Nat. Genet.">
        <title>The genome and transcriptome of the zoonotic hookworm Ancylostoma ceylanicum identify infection-specific gene families.</title>
        <authorList>
            <person name="Schwarz E.M."/>
            <person name="Hu Y."/>
            <person name="Antoshechkin I."/>
            <person name="Miller M.M."/>
            <person name="Sternberg P.W."/>
            <person name="Aroian R.V."/>
        </authorList>
    </citation>
    <scope>NUCLEOTIDE SEQUENCE</scope>
    <source>
        <strain evidence="2">HY135</strain>
    </source>
</reference>